<dbReference type="Proteomes" id="UP000189628">
    <property type="component" value="Plasmid unnamed"/>
</dbReference>
<keyword evidence="1" id="KW-0614">Plasmid</keyword>
<reference evidence="1 2" key="1">
    <citation type="submission" date="2017-02" db="EMBL/GenBank/DDBJ databases">
        <title>Blood Disease Bacterium A2-HR MARDI.</title>
        <authorList>
            <person name="Badrun R."/>
            <person name="Abu Bakar N."/>
            <person name="Laboh R."/>
        </authorList>
    </citation>
    <scope>NUCLEOTIDE SEQUENCE [LARGE SCALE GENOMIC DNA]</scope>
    <source>
        <strain evidence="1 2">A2-HR MARDI</strain>
        <plasmid evidence="2">Plasmid</plasmid>
    </source>
</reference>
<sequence>MADRPEHRRRIHRDIEAAAAPDGRIELWADGPALPYTTQDRLAEIDRGAIVDRKRLGHVLDRGAGTGAV</sequence>
<evidence type="ECO:0000313" key="2">
    <source>
        <dbReference type="Proteomes" id="UP000189628"/>
    </source>
</evidence>
<name>A0A1U9VM65_9RALS</name>
<evidence type="ECO:0000313" key="1">
    <source>
        <dbReference type="EMBL" id="AQW31792.1"/>
    </source>
</evidence>
<accession>A0A1U9VM65</accession>
<geneLocation type="plasmid" evidence="1">
    <name>unnamed</name>
</geneLocation>
<proteinExistence type="predicted"/>
<dbReference type="EMBL" id="CP019912">
    <property type="protein sequence ID" value="AQW31792.1"/>
    <property type="molecule type" value="Genomic_DNA"/>
</dbReference>
<dbReference type="AlphaFoldDB" id="A0A1U9VM65"/>
<protein>
    <submittedName>
        <fullName evidence="1">Uncharacterized protein</fullName>
    </submittedName>
</protein>
<organism evidence="1 2">
    <name type="scientific">blood disease bacterium A2-HR MARDI</name>
    <dbReference type="NCBI Taxonomy" id="1944648"/>
    <lineage>
        <taxon>Bacteria</taxon>
        <taxon>Pseudomonadati</taxon>
        <taxon>Pseudomonadota</taxon>
        <taxon>Betaproteobacteria</taxon>
        <taxon>Burkholderiales</taxon>
        <taxon>Burkholderiaceae</taxon>
        <taxon>Ralstonia</taxon>
        <taxon>Ralstonia solanacearum species complex</taxon>
    </lineage>
</organism>
<gene>
    <name evidence="1" type="ORF">B0B51_17750</name>
</gene>